<accession>A0ABQ2HIU1</accession>
<proteinExistence type="predicted"/>
<feature type="region of interest" description="Disordered" evidence="1">
    <location>
        <begin position="35"/>
        <end position="74"/>
    </location>
</feature>
<dbReference type="EMBL" id="BMNZ01000001">
    <property type="protein sequence ID" value="GGM83161.1"/>
    <property type="molecule type" value="Genomic_DNA"/>
</dbReference>
<evidence type="ECO:0000256" key="1">
    <source>
        <dbReference type="SAM" id="MobiDB-lite"/>
    </source>
</evidence>
<evidence type="ECO:0000313" key="2">
    <source>
        <dbReference type="EMBL" id="GGM83161.1"/>
    </source>
</evidence>
<protein>
    <submittedName>
        <fullName evidence="2">Uncharacterized protein</fullName>
    </submittedName>
</protein>
<evidence type="ECO:0000313" key="3">
    <source>
        <dbReference type="Proteomes" id="UP000623461"/>
    </source>
</evidence>
<comment type="caution">
    <text evidence="2">The sequence shown here is derived from an EMBL/GenBank/DDBJ whole genome shotgun (WGS) entry which is preliminary data.</text>
</comment>
<feature type="region of interest" description="Disordered" evidence="1">
    <location>
        <begin position="1"/>
        <end position="23"/>
    </location>
</feature>
<keyword evidence="3" id="KW-1185">Reference proteome</keyword>
<dbReference type="Proteomes" id="UP000623461">
    <property type="component" value="Unassembled WGS sequence"/>
</dbReference>
<reference evidence="3" key="1">
    <citation type="journal article" date="2019" name="Int. J. Syst. Evol. Microbiol.">
        <title>The Global Catalogue of Microorganisms (GCM) 10K type strain sequencing project: providing services to taxonomists for standard genome sequencing and annotation.</title>
        <authorList>
            <consortium name="The Broad Institute Genomics Platform"/>
            <consortium name="The Broad Institute Genome Sequencing Center for Infectious Disease"/>
            <person name="Wu L."/>
            <person name="Ma J."/>
        </authorList>
    </citation>
    <scope>NUCLEOTIDE SEQUENCE [LARGE SCALE GENOMIC DNA]</scope>
    <source>
        <strain evidence="3">JCM 1365</strain>
    </source>
</reference>
<sequence>MRLLPGRTAEHRSNVPDAPAFPEVAQRGALRVRRTMGGQWADSGRTAERARSVSGRDPCTPPFADRTRGSTLPV</sequence>
<organism evidence="2 3">
    <name type="scientific">Terrabacter tumescens</name>
    <dbReference type="NCBI Taxonomy" id="60443"/>
    <lineage>
        <taxon>Bacteria</taxon>
        <taxon>Bacillati</taxon>
        <taxon>Actinomycetota</taxon>
        <taxon>Actinomycetes</taxon>
        <taxon>Micrococcales</taxon>
        <taxon>Intrasporangiaceae</taxon>
        <taxon>Terrabacter</taxon>
    </lineage>
</organism>
<name>A0ABQ2HIU1_9MICO</name>
<gene>
    <name evidence="2" type="ORF">GCM10009721_04590</name>
</gene>